<keyword evidence="21" id="KW-1185">Reference proteome</keyword>
<evidence type="ECO:0000256" key="12">
    <source>
        <dbReference type="ARBA" id="ARBA00023002"/>
    </source>
</evidence>
<reference evidence="20 21" key="1">
    <citation type="submission" date="2019-03" db="EMBL/GenBank/DDBJ databases">
        <title>Draft genome sequences of novel Actinobacteria.</title>
        <authorList>
            <person name="Sahin N."/>
            <person name="Ay H."/>
            <person name="Saygin H."/>
        </authorList>
    </citation>
    <scope>NUCLEOTIDE SEQUENCE [LARGE SCALE GENOMIC DNA]</scope>
    <source>
        <strain evidence="20 21">JCM 13523</strain>
    </source>
</reference>
<dbReference type="AlphaFoldDB" id="A0A4R4Z8A0"/>
<comment type="subunit">
    <text evidence="5 18">Homodimer.</text>
</comment>
<dbReference type="EC" id="1.1.1.85" evidence="6 16"/>
<dbReference type="InterPro" id="IPR024084">
    <property type="entry name" value="IsoPropMal-DH-like_dom"/>
</dbReference>
<dbReference type="PROSITE" id="PS00470">
    <property type="entry name" value="IDH_IMDH"/>
    <property type="match status" value="1"/>
</dbReference>
<dbReference type="OrthoDB" id="5289857at2"/>
<evidence type="ECO:0000256" key="9">
    <source>
        <dbReference type="ARBA" id="ARBA00022605"/>
    </source>
</evidence>
<keyword evidence="9" id="KW-0028">Amino-acid biosynthesis</keyword>
<evidence type="ECO:0000256" key="6">
    <source>
        <dbReference type="ARBA" id="ARBA00013101"/>
    </source>
</evidence>
<dbReference type="Gene3D" id="3.40.718.10">
    <property type="entry name" value="Isopropylmalate Dehydrogenase"/>
    <property type="match status" value="1"/>
</dbReference>
<dbReference type="PANTHER" id="PTHR42979:SF1">
    <property type="entry name" value="3-ISOPROPYLMALATE DEHYDROGENASE"/>
    <property type="match status" value="1"/>
</dbReference>
<evidence type="ECO:0000313" key="20">
    <source>
        <dbReference type="EMBL" id="TDD54176.1"/>
    </source>
</evidence>
<dbReference type="SMART" id="SM01329">
    <property type="entry name" value="Iso_dh"/>
    <property type="match status" value="1"/>
</dbReference>
<comment type="pathway">
    <text evidence="3 18">Amino-acid biosynthesis; L-leucine biosynthesis; L-leucine from 3-methyl-2-oxobutanoate: step 3/4.</text>
</comment>
<keyword evidence="8 18" id="KW-0432">Leucine biosynthesis</keyword>
<dbReference type="FunFam" id="3.40.718.10:FF:000006">
    <property type="entry name" value="3-isopropylmalate dehydrogenase"/>
    <property type="match status" value="1"/>
</dbReference>
<dbReference type="GO" id="GO:0051287">
    <property type="term" value="F:NAD binding"/>
    <property type="evidence" value="ECO:0007669"/>
    <property type="project" value="InterPro"/>
</dbReference>
<dbReference type="RefSeq" id="WP_132172387.1">
    <property type="nucleotide sequence ID" value="NZ_SMKX01000095.1"/>
</dbReference>
<evidence type="ECO:0000256" key="5">
    <source>
        <dbReference type="ARBA" id="ARBA00011738"/>
    </source>
</evidence>
<evidence type="ECO:0000256" key="15">
    <source>
        <dbReference type="ARBA" id="ARBA00023304"/>
    </source>
</evidence>
<evidence type="ECO:0000256" key="4">
    <source>
        <dbReference type="ARBA" id="ARBA00008319"/>
    </source>
</evidence>
<evidence type="ECO:0000256" key="7">
    <source>
        <dbReference type="ARBA" id="ARBA00019276"/>
    </source>
</evidence>
<dbReference type="UniPathway" id="UPA00048">
    <property type="reaction ID" value="UER00072"/>
</dbReference>
<comment type="cofactor">
    <cofactor evidence="18">
        <name>Mg(2+)</name>
        <dbReference type="ChEBI" id="CHEBI:18420"/>
    </cofactor>
    <cofactor evidence="18">
        <name>Mn(2+)</name>
        <dbReference type="ChEBI" id="CHEBI:29035"/>
    </cofactor>
    <text evidence="18">Binds 1 Mg(2+) or Mn(2+) ion per subunit.</text>
</comment>
<dbReference type="Proteomes" id="UP000295124">
    <property type="component" value="Unassembled WGS sequence"/>
</dbReference>
<organism evidence="20 21">
    <name type="scientific">Kribbella antibiotica</name>
    <dbReference type="NCBI Taxonomy" id="190195"/>
    <lineage>
        <taxon>Bacteria</taxon>
        <taxon>Bacillati</taxon>
        <taxon>Actinomycetota</taxon>
        <taxon>Actinomycetes</taxon>
        <taxon>Propionibacteriales</taxon>
        <taxon>Kribbellaceae</taxon>
        <taxon>Kribbella</taxon>
    </lineage>
</organism>
<dbReference type="Pfam" id="PF00180">
    <property type="entry name" value="Iso_dh"/>
    <property type="match status" value="1"/>
</dbReference>
<evidence type="ECO:0000256" key="1">
    <source>
        <dbReference type="ARBA" id="ARBA00000624"/>
    </source>
</evidence>
<evidence type="ECO:0000256" key="8">
    <source>
        <dbReference type="ARBA" id="ARBA00022430"/>
    </source>
</evidence>
<dbReference type="PANTHER" id="PTHR42979">
    <property type="entry name" value="3-ISOPROPYLMALATE DEHYDROGENASE"/>
    <property type="match status" value="1"/>
</dbReference>
<keyword evidence="10 18" id="KW-0479">Metal-binding</keyword>
<evidence type="ECO:0000256" key="11">
    <source>
        <dbReference type="ARBA" id="ARBA00022842"/>
    </source>
</evidence>
<dbReference type="NCBIfam" id="TIGR00169">
    <property type="entry name" value="leuB"/>
    <property type="match status" value="1"/>
</dbReference>
<keyword evidence="13 18" id="KW-0520">NAD</keyword>
<dbReference type="GO" id="GO:0003862">
    <property type="term" value="F:3-isopropylmalate dehydrogenase activity"/>
    <property type="evidence" value="ECO:0007669"/>
    <property type="project" value="UniProtKB-UniRule"/>
</dbReference>
<evidence type="ECO:0000259" key="19">
    <source>
        <dbReference type="SMART" id="SM01329"/>
    </source>
</evidence>
<comment type="function">
    <text evidence="18">Catalyzes the oxidation of 3-carboxy-2-hydroxy-4-methylpentanoate (3-isopropylmalate) to 3-carboxy-4-methyl-2-oxopentanoate. The product decarboxylates to 4-methyl-2 oxopentanoate.</text>
</comment>
<evidence type="ECO:0000313" key="21">
    <source>
        <dbReference type="Proteomes" id="UP000295124"/>
    </source>
</evidence>
<dbReference type="SUPFAM" id="SSF53659">
    <property type="entry name" value="Isocitrate/Isopropylmalate dehydrogenase-like"/>
    <property type="match status" value="1"/>
</dbReference>
<dbReference type="GO" id="GO:0000287">
    <property type="term" value="F:magnesium ion binding"/>
    <property type="evidence" value="ECO:0007669"/>
    <property type="project" value="InterPro"/>
</dbReference>
<evidence type="ECO:0000256" key="3">
    <source>
        <dbReference type="ARBA" id="ARBA00004762"/>
    </source>
</evidence>
<comment type="catalytic activity">
    <reaction evidence="1 18">
        <text>(2R,3S)-3-isopropylmalate + NAD(+) = 4-methyl-2-oxopentanoate + CO2 + NADH</text>
        <dbReference type="Rhea" id="RHEA:32271"/>
        <dbReference type="ChEBI" id="CHEBI:16526"/>
        <dbReference type="ChEBI" id="CHEBI:17865"/>
        <dbReference type="ChEBI" id="CHEBI:35121"/>
        <dbReference type="ChEBI" id="CHEBI:57540"/>
        <dbReference type="ChEBI" id="CHEBI:57945"/>
        <dbReference type="EC" id="1.1.1.85"/>
    </reaction>
</comment>
<proteinExistence type="inferred from homology"/>
<evidence type="ECO:0000256" key="18">
    <source>
        <dbReference type="RuleBase" id="RU004445"/>
    </source>
</evidence>
<dbReference type="GO" id="GO:0005829">
    <property type="term" value="C:cytosol"/>
    <property type="evidence" value="ECO:0007669"/>
    <property type="project" value="TreeGrafter"/>
</dbReference>
<evidence type="ECO:0000256" key="10">
    <source>
        <dbReference type="ARBA" id="ARBA00022723"/>
    </source>
</evidence>
<gene>
    <name evidence="20" type="primary">leuB</name>
    <name evidence="20" type="ORF">E1263_27335</name>
</gene>
<evidence type="ECO:0000256" key="14">
    <source>
        <dbReference type="ARBA" id="ARBA00023211"/>
    </source>
</evidence>
<accession>A0A4R4Z8A0</accession>
<comment type="cofactor">
    <cofactor evidence="2">
        <name>Mn(2+)</name>
        <dbReference type="ChEBI" id="CHEBI:29035"/>
    </cofactor>
</comment>
<sequence length="372" mass="40232">MSRAAIAVLAGDGTGPEVTAQAVEVLQRVGELFHHTFTFQHCLVGLAAVKADGEAISVDTLGACARSDAILFGAVGGTLHEGAGPRPELALSRLRTTFDLYANIRPIKPFEALDLASPLRSEYLKGTDMVFVRELSAGLYYGHLETVAGKPSEIRRRGAQLEAIDTLTYTESEIERVVRTAFEIAGRRGRRLTSVDKANVLSSSVLWRRVVDRVARDHPAVTYEHMLVDTCAMRLIRSPADFDVLVTENLFGDILTDAASMLTGSIGMLPSASLGARRTEHGLFGLYEPVHGSAPDIAGLNLANPIGTILSAALLLRYSLGLHREAAAVETAVEEVVQAGYRTADIHYCDQSESTVVGTRELGRQIRDRLRP</sequence>
<comment type="caution">
    <text evidence="20">The sequence shown here is derived from an EMBL/GenBank/DDBJ whole genome shotgun (WGS) entry which is preliminary data.</text>
</comment>
<dbReference type="InterPro" id="IPR004429">
    <property type="entry name" value="Isopropylmalate_DH"/>
</dbReference>
<evidence type="ECO:0000256" key="17">
    <source>
        <dbReference type="RuleBase" id="RU004443"/>
    </source>
</evidence>
<evidence type="ECO:0000256" key="13">
    <source>
        <dbReference type="ARBA" id="ARBA00023027"/>
    </source>
</evidence>
<evidence type="ECO:0000256" key="2">
    <source>
        <dbReference type="ARBA" id="ARBA00001936"/>
    </source>
</evidence>
<keyword evidence="11" id="KW-0460">Magnesium</keyword>
<dbReference type="GO" id="GO:0009098">
    <property type="term" value="P:L-leucine biosynthetic process"/>
    <property type="evidence" value="ECO:0007669"/>
    <property type="project" value="UniProtKB-UniRule"/>
</dbReference>
<name>A0A4R4Z8A0_9ACTN</name>
<dbReference type="InterPro" id="IPR019818">
    <property type="entry name" value="IsoCit/isopropylmalate_DH_CS"/>
</dbReference>
<comment type="similarity">
    <text evidence="4">Belongs to the isocitrate and isopropylmalate dehydrogenases family. LeuB type 1 subfamily.</text>
</comment>
<keyword evidence="14" id="KW-0464">Manganese</keyword>
<evidence type="ECO:0000256" key="16">
    <source>
        <dbReference type="NCBIfam" id="TIGR00169"/>
    </source>
</evidence>
<dbReference type="EMBL" id="SMKX01000095">
    <property type="protein sequence ID" value="TDD54176.1"/>
    <property type="molecule type" value="Genomic_DNA"/>
</dbReference>
<keyword evidence="12 17" id="KW-0560">Oxidoreductase</keyword>
<protein>
    <recommendedName>
        <fullName evidence="7 16">3-isopropylmalate dehydrogenase</fullName>
        <ecNumber evidence="6 16">1.1.1.85</ecNumber>
    </recommendedName>
</protein>
<keyword evidence="15 18" id="KW-0100">Branched-chain amino acid biosynthesis</keyword>
<feature type="domain" description="Isopropylmalate dehydrogenase-like" evidence="19">
    <location>
        <begin position="5"/>
        <end position="366"/>
    </location>
</feature>